<protein>
    <submittedName>
        <fullName evidence="2">Uncharacterized protein</fullName>
    </submittedName>
</protein>
<accession>U4LHL8</accession>
<dbReference type="EMBL" id="HF935526">
    <property type="protein sequence ID" value="CCX31027.1"/>
    <property type="molecule type" value="Genomic_DNA"/>
</dbReference>
<organism evidence="2 3">
    <name type="scientific">Pyronema omphalodes (strain CBS 100304)</name>
    <name type="common">Pyronema confluens</name>
    <dbReference type="NCBI Taxonomy" id="1076935"/>
    <lineage>
        <taxon>Eukaryota</taxon>
        <taxon>Fungi</taxon>
        <taxon>Dikarya</taxon>
        <taxon>Ascomycota</taxon>
        <taxon>Pezizomycotina</taxon>
        <taxon>Pezizomycetes</taxon>
        <taxon>Pezizales</taxon>
        <taxon>Pyronemataceae</taxon>
        <taxon>Pyronema</taxon>
    </lineage>
</organism>
<gene>
    <name evidence="2" type="ORF">PCON_09843</name>
</gene>
<name>U4LHL8_PYROM</name>
<sequence length="127" mass="14127">MPFFHGVTKVTVKRIPRFCNDASKIGLGMACTYCRAVGTARICSGIIYSFTRHPPPLFVLKNPPFYVLFTKFSSGIGQSRIAAWDSLGTPPRQSPHPTFARSQNSPSKTRERRAIHGSVKASMRELE</sequence>
<dbReference type="AlphaFoldDB" id="U4LHL8"/>
<feature type="region of interest" description="Disordered" evidence="1">
    <location>
        <begin position="84"/>
        <end position="127"/>
    </location>
</feature>
<evidence type="ECO:0000313" key="3">
    <source>
        <dbReference type="Proteomes" id="UP000018144"/>
    </source>
</evidence>
<evidence type="ECO:0000313" key="2">
    <source>
        <dbReference type="EMBL" id="CCX31027.1"/>
    </source>
</evidence>
<proteinExistence type="predicted"/>
<dbReference type="Proteomes" id="UP000018144">
    <property type="component" value="Unassembled WGS sequence"/>
</dbReference>
<keyword evidence="3" id="KW-1185">Reference proteome</keyword>
<evidence type="ECO:0000256" key="1">
    <source>
        <dbReference type="SAM" id="MobiDB-lite"/>
    </source>
</evidence>
<reference evidence="2 3" key="1">
    <citation type="journal article" date="2013" name="PLoS Genet.">
        <title>The genome and development-dependent transcriptomes of Pyronema confluens: a window into fungal evolution.</title>
        <authorList>
            <person name="Traeger S."/>
            <person name="Altegoer F."/>
            <person name="Freitag M."/>
            <person name="Gabaldon T."/>
            <person name="Kempken F."/>
            <person name="Kumar A."/>
            <person name="Marcet-Houben M."/>
            <person name="Poggeler S."/>
            <person name="Stajich J.E."/>
            <person name="Nowrousian M."/>
        </authorList>
    </citation>
    <scope>NUCLEOTIDE SEQUENCE [LARGE SCALE GENOMIC DNA]</scope>
    <source>
        <strain evidence="3">CBS 100304</strain>
        <tissue evidence="2">Vegetative mycelium</tissue>
    </source>
</reference>